<evidence type="ECO:0000256" key="6">
    <source>
        <dbReference type="ARBA" id="ARBA00022989"/>
    </source>
</evidence>
<keyword evidence="4" id="KW-0997">Cell inner membrane</keyword>
<evidence type="ECO:0000256" key="7">
    <source>
        <dbReference type="ARBA" id="ARBA00023136"/>
    </source>
</evidence>
<evidence type="ECO:0000256" key="4">
    <source>
        <dbReference type="ARBA" id="ARBA00022519"/>
    </source>
</evidence>
<dbReference type="Pfam" id="PF02653">
    <property type="entry name" value="BPD_transp_2"/>
    <property type="match status" value="1"/>
</dbReference>
<dbReference type="GO" id="GO:0022857">
    <property type="term" value="F:transmembrane transporter activity"/>
    <property type="evidence" value="ECO:0007669"/>
    <property type="project" value="InterPro"/>
</dbReference>
<comment type="caution">
    <text evidence="9">The sequence shown here is derived from an EMBL/GenBank/DDBJ whole genome shotgun (WGS) entry which is preliminary data.</text>
</comment>
<dbReference type="PANTHER" id="PTHR32196:SF21">
    <property type="entry name" value="ABC TRANSPORTER PERMEASE PROTEIN YPHD-RELATED"/>
    <property type="match status" value="1"/>
</dbReference>
<dbReference type="Proteomes" id="UP000643405">
    <property type="component" value="Unassembled WGS sequence"/>
</dbReference>
<feature type="transmembrane region" description="Helical" evidence="8">
    <location>
        <begin position="272"/>
        <end position="302"/>
    </location>
</feature>
<feature type="transmembrane region" description="Helical" evidence="8">
    <location>
        <begin position="38"/>
        <end position="59"/>
    </location>
</feature>
<feature type="transmembrane region" description="Helical" evidence="8">
    <location>
        <begin position="189"/>
        <end position="207"/>
    </location>
</feature>
<evidence type="ECO:0000256" key="1">
    <source>
        <dbReference type="ARBA" id="ARBA00004651"/>
    </source>
</evidence>
<feature type="transmembrane region" description="Helical" evidence="8">
    <location>
        <begin position="238"/>
        <end position="260"/>
    </location>
</feature>
<evidence type="ECO:0000313" key="9">
    <source>
        <dbReference type="EMBL" id="MBD0413889.1"/>
    </source>
</evidence>
<name>A0A8J6TY18_9HYPH</name>
<keyword evidence="7 8" id="KW-0472">Membrane</keyword>
<keyword evidence="10" id="KW-1185">Reference proteome</keyword>
<feature type="transmembrane region" description="Helical" evidence="8">
    <location>
        <begin position="96"/>
        <end position="116"/>
    </location>
</feature>
<evidence type="ECO:0000256" key="3">
    <source>
        <dbReference type="ARBA" id="ARBA00022475"/>
    </source>
</evidence>
<dbReference type="GO" id="GO:0005886">
    <property type="term" value="C:plasma membrane"/>
    <property type="evidence" value="ECO:0007669"/>
    <property type="project" value="UniProtKB-SubCell"/>
</dbReference>
<dbReference type="AlphaFoldDB" id="A0A8J6TY18"/>
<feature type="transmembrane region" description="Helical" evidence="8">
    <location>
        <begin position="71"/>
        <end position="90"/>
    </location>
</feature>
<dbReference type="EMBL" id="JACVVX010000001">
    <property type="protein sequence ID" value="MBD0413889.1"/>
    <property type="molecule type" value="Genomic_DNA"/>
</dbReference>
<dbReference type="PANTHER" id="PTHR32196">
    <property type="entry name" value="ABC TRANSPORTER PERMEASE PROTEIN YPHD-RELATED-RELATED"/>
    <property type="match status" value="1"/>
</dbReference>
<keyword evidence="6 8" id="KW-1133">Transmembrane helix</keyword>
<evidence type="ECO:0000256" key="8">
    <source>
        <dbReference type="SAM" id="Phobius"/>
    </source>
</evidence>
<reference evidence="9" key="1">
    <citation type="submission" date="2020-09" db="EMBL/GenBank/DDBJ databases">
        <title>Genome seq and assembly of Tianweitania sp.</title>
        <authorList>
            <person name="Chhetri G."/>
        </authorList>
    </citation>
    <scope>NUCLEOTIDE SEQUENCE</scope>
    <source>
        <strain evidence="9">Rool2</strain>
    </source>
</reference>
<keyword evidence="2" id="KW-0813">Transport</keyword>
<feature type="transmembrane region" description="Helical" evidence="8">
    <location>
        <begin position="309"/>
        <end position="333"/>
    </location>
</feature>
<evidence type="ECO:0000313" key="10">
    <source>
        <dbReference type="Proteomes" id="UP000643405"/>
    </source>
</evidence>
<organism evidence="9 10">
    <name type="scientific">Oryzicola mucosus</name>
    <dbReference type="NCBI Taxonomy" id="2767425"/>
    <lineage>
        <taxon>Bacteria</taxon>
        <taxon>Pseudomonadati</taxon>
        <taxon>Pseudomonadota</taxon>
        <taxon>Alphaproteobacteria</taxon>
        <taxon>Hyphomicrobiales</taxon>
        <taxon>Phyllobacteriaceae</taxon>
        <taxon>Oryzicola</taxon>
    </lineage>
</organism>
<keyword evidence="5 8" id="KW-0812">Transmembrane</keyword>
<evidence type="ECO:0000256" key="2">
    <source>
        <dbReference type="ARBA" id="ARBA00022448"/>
    </source>
</evidence>
<evidence type="ECO:0000256" key="5">
    <source>
        <dbReference type="ARBA" id="ARBA00022692"/>
    </source>
</evidence>
<comment type="subcellular location">
    <subcellularLocation>
        <location evidence="1">Cell membrane</location>
        <topology evidence="1">Multi-pass membrane protein</topology>
    </subcellularLocation>
</comment>
<dbReference type="InterPro" id="IPR001851">
    <property type="entry name" value="ABC_transp_permease"/>
</dbReference>
<sequence>MSNQGNRTLTPTANSLADAIGHSEHRGMLARLTNHQTFWVFMAAVLACLALSLLTDTFATERNLFNVSRNFAFVAIIALGMTAVIASGGIDLSVGSAVVLSSMTVAVLMSAGMPFWIGIPAALAVAILLGAVNGVLVAYAGMPPFVVTLGMLSVGRSLAMVLSNNKMIYQFGPDHELLLALGGGSTMGLPNPLLVMVVLAAITGFLFKWTRWGQHLFAMGGNESAAKLTGIPVRQLKVSVYVFSALTAGITGVLEVGWLGGVTTNLGQGMELAVIAAAVIGGANLAGGVGTAFGAVVGALLIEVIRNSLILLGISTFWQGAFVGSFIVIAVAFDRFRSVRQQG</sequence>
<dbReference type="CDD" id="cd06579">
    <property type="entry name" value="TM_PBP1_transp_AraH_like"/>
    <property type="match status" value="1"/>
</dbReference>
<proteinExistence type="predicted"/>
<keyword evidence="3" id="KW-1003">Cell membrane</keyword>
<gene>
    <name evidence="9" type="ORF">ICI42_04395</name>
</gene>
<protein>
    <submittedName>
        <fullName evidence="9">ABC transporter permease</fullName>
    </submittedName>
</protein>
<accession>A0A8J6TY18</accession>